<dbReference type="GO" id="GO:0006402">
    <property type="term" value="P:mRNA catabolic process"/>
    <property type="evidence" value="ECO:0007669"/>
    <property type="project" value="TreeGrafter"/>
</dbReference>
<dbReference type="AlphaFoldDB" id="A0A6J6AUP7"/>
<gene>
    <name evidence="1" type="ORF">UFOPK1353_00178</name>
</gene>
<dbReference type="SUPFAM" id="SSF50118">
    <property type="entry name" value="Cell growth inhibitor/plasmid maintenance toxic component"/>
    <property type="match status" value="1"/>
</dbReference>
<dbReference type="Gene3D" id="2.30.30.110">
    <property type="match status" value="1"/>
</dbReference>
<proteinExistence type="predicted"/>
<protein>
    <submittedName>
        <fullName evidence="1">Unannotated protein</fullName>
    </submittedName>
</protein>
<dbReference type="PANTHER" id="PTHR33988">
    <property type="entry name" value="ENDORIBONUCLEASE MAZF-RELATED"/>
    <property type="match status" value="1"/>
</dbReference>
<dbReference type="EMBL" id="CAEZSE010000015">
    <property type="protein sequence ID" value="CAB4530371.1"/>
    <property type="molecule type" value="Genomic_DNA"/>
</dbReference>
<reference evidence="1" key="1">
    <citation type="submission" date="2020-05" db="EMBL/GenBank/DDBJ databases">
        <authorList>
            <person name="Chiriac C."/>
            <person name="Salcher M."/>
            <person name="Ghai R."/>
            <person name="Kavagutti S V."/>
        </authorList>
    </citation>
    <scope>NUCLEOTIDE SEQUENCE</scope>
</reference>
<name>A0A6J6AUP7_9ZZZZ</name>
<accession>A0A6J6AUP7</accession>
<organism evidence="1">
    <name type="scientific">freshwater metagenome</name>
    <dbReference type="NCBI Taxonomy" id="449393"/>
    <lineage>
        <taxon>unclassified sequences</taxon>
        <taxon>metagenomes</taxon>
        <taxon>ecological metagenomes</taxon>
    </lineage>
</organism>
<dbReference type="InterPro" id="IPR011067">
    <property type="entry name" value="Plasmid_toxin/cell-grow_inhib"/>
</dbReference>
<evidence type="ECO:0000313" key="1">
    <source>
        <dbReference type="EMBL" id="CAB4530371.1"/>
    </source>
</evidence>
<dbReference type="Pfam" id="PF02452">
    <property type="entry name" value="PemK_toxin"/>
    <property type="match status" value="1"/>
</dbReference>
<dbReference type="GO" id="GO:0004521">
    <property type="term" value="F:RNA endonuclease activity"/>
    <property type="evidence" value="ECO:0007669"/>
    <property type="project" value="TreeGrafter"/>
</dbReference>
<dbReference type="GO" id="GO:0003677">
    <property type="term" value="F:DNA binding"/>
    <property type="evidence" value="ECO:0007669"/>
    <property type="project" value="InterPro"/>
</dbReference>
<sequence>MLRGEIRMVNLDPAMSDEADKLRPAVVVSNDVLNNATRALDRGVVTVVPITSNILKVYPFQVRLPRKVTGLSVDSKAQVEQIRAVAISRLGKRVGRLSADLEEDLNVALKLHLAL</sequence>
<dbReference type="PANTHER" id="PTHR33988:SF1">
    <property type="entry name" value="ENDORIBONUCLEASE MAZF7-RELATED"/>
    <property type="match status" value="1"/>
</dbReference>
<dbReference type="GO" id="GO:0016075">
    <property type="term" value="P:rRNA catabolic process"/>
    <property type="evidence" value="ECO:0007669"/>
    <property type="project" value="TreeGrafter"/>
</dbReference>
<dbReference type="InterPro" id="IPR003477">
    <property type="entry name" value="PemK-like"/>
</dbReference>
<dbReference type="PIRSF" id="PIRSF033490">
    <property type="entry name" value="MazF"/>
    <property type="match status" value="1"/>
</dbReference>